<reference evidence="2 3" key="1">
    <citation type="submission" date="2020-01" db="EMBL/GenBank/DDBJ databases">
        <title>Herbidospora sp. NEAU-GS84 nov., a novel actinomycete isolated from soil.</title>
        <authorList>
            <person name="Han L."/>
        </authorList>
    </citation>
    <scope>NUCLEOTIDE SEQUENCE [LARGE SCALE GENOMIC DNA]</scope>
    <source>
        <strain evidence="2 3">NEAU-GS84</strain>
    </source>
</reference>
<dbReference type="Gene3D" id="2.30.40.10">
    <property type="entry name" value="Urease, subunit C, domain 1"/>
    <property type="match status" value="1"/>
</dbReference>
<evidence type="ECO:0000313" key="2">
    <source>
        <dbReference type="EMBL" id="NAS27025.1"/>
    </source>
</evidence>
<evidence type="ECO:0000313" key="3">
    <source>
        <dbReference type="Proteomes" id="UP000479526"/>
    </source>
</evidence>
<dbReference type="InterPro" id="IPR011059">
    <property type="entry name" value="Metal-dep_hydrolase_composite"/>
</dbReference>
<sequence length="462" mass="49006">MSLLFRNARAGIGGPLTAFAISAGQVVAPGDVTPDEIVDLQGATVLPGLVDAHVHSVQWAQNRRRADLSAATSAAHAVSLILEAVRPGEPTMGFGFRDAFWADEMHKDLLPVEHPFVLVSNDLHTAWFSQAALSLIGRGDHPTGVLLEGDCFRGLAALPPPPAEVVDAWVAEAMTAAAARGVTGVIDFEYADNVSDWQRRRTDVRVACSIPRDRLDTAIANGLRTGMEIGEFLRVGPVKMFVDGSLNTRTAYCADPYPGTASRGLLELPPDELLGTMKAASENGIHPAVHAIGDDAVTIALDAFHTLGCPGRIEHAQLVSRADFPRFALEDLVAGVQPAHQPDDREVADLQWPGRTDRAYAFADLLAAGATIEIGSDAPVSPLDPWDGIASAVTRTDDDRPAWHPEQAIPLATALAAAAQGRTGVHAGDPADLVIVGDLCDLRNPEILGTMLAGRWTYKNGV</sequence>
<dbReference type="Pfam" id="PF07969">
    <property type="entry name" value="Amidohydro_3"/>
    <property type="match status" value="1"/>
</dbReference>
<dbReference type="EMBL" id="WXEW01000013">
    <property type="protein sequence ID" value="NAS27025.1"/>
    <property type="molecule type" value="Genomic_DNA"/>
</dbReference>
<dbReference type="Gene3D" id="3.20.20.140">
    <property type="entry name" value="Metal-dependent hydrolases"/>
    <property type="match status" value="1"/>
</dbReference>
<gene>
    <name evidence="2" type="ORF">GT755_35835</name>
</gene>
<dbReference type="PANTHER" id="PTHR22642:SF2">
    <property type="entry name" value="PROTEIN LONG AFTER FAR-RED 3"/>
    <property type="match status" value="1"/>
</dbReference>
<dbReference type="Gene3D" id="3.10.310.70">
    <property type="match status" value="1"/>
</dbReference>
<evidence type="ECO:0000259" key="1">
    <source>
        <dbReference type="Pfam" id="PF07969"/>
    </source>
</evidence>
<dbReference type="InterPro" id="IPR032466">
    <property type="entry name" value="Metal_Hydrolase"/>
</dbReference>
<dbReference type="SUPFAM" id="SSF51556">
    <property type="entry name" value="Metallo-dependent hydrolases"/>
    <property type="match status" value="1"/>
</dbReference>
<feature type="domain" description="Amidohydrolase 3" evidence="1">
    <location>
        <begin position="36"/>
        <end position="457"/>
    </location>
</feature>
<dbReference type="PANTHER" id="PTHR22642">
    <property type="entry name" value="IMIDAZOLONEPROPIONASE"/>
    <property type="match status" value="1"/>
</dbReference>
<organism evidence="2 3">
    <name type="scientific">Herbidospora solisilvae</name>
    <dbReference type="NCBI Taxonomy" id="2696284"/>
    <lineage>
        <taxon>Bacteria</taxon>
        <taxon>Bacillati</taxon>
        <taxon>Actinomycetota</taxon>
        <taxon>Actinomycetes</taxon>
        <taxon>Streptosporangiales</taxon>
        <taxon>Streptosporangiaceae</taxon>
        <taxon>Herbidospora</taxon>
    </lineage>
</organism>
<dbReference type="Proteomes" id="UP000479526">
    <property type="component" value="Unassembled WGS sequence"/>
</dbReference>
<dbReference type="InterPro" id="IPR013108">
    <property type="entry name" value="Amidohydro_3"/>
</dbReference>
<name>A0A7C9J876_9ACTN</name>
<comment type="caution">
    <text evidence="2">The sequence shown here is derived from an EMBL/GenBank/DDBJ whole genome shotgun (WGS) entry which is preliminary data.</text>
</comment>
<protein>
    <submittedName>
        <fullName evidence="2">Amidohydrolase family protein</fullName>
    </submittedName>
</protein>
<dbReference type="AlphaFoldDB" id="A0A7C9J876"/>
<keyword evidence="2" id="KW-0378">Hydrolase</keyword>
<proteinExistence type="predicted"/>
<dbReference type="GO" id="GO:0016810">
    <property type="term" value="F:hydrolase activity, acting on carbon-nitrogen (but not peptide) bonds"/>
    <property type="evidence" value="ECO:0007669"/>
    <property type="project" value="InterPro"/>
</dbReference>
<dbReference type="SUPFAM" id="SSF51338">
    <property type="entry name" value="Composite domain of metallo-dependent hydrolases"/>
    <property type="match status" value="1"/>
</dbReference>
<keyword evidence="3" id="KW-1185">Reference proteome</keyword>
<accession>A0A7C9J876</accession>
<dbReference type="RefSeq" id="WP_161483995.1">
    <property type="nucleotide sequence ID" value="NZ_WXEW01000013.1"/>
</dbReference>